<comment type="caution">
    <text evidence="2">The sequence shown here is derived from an EMBL/GenBank/DDBJ whole genome shotgun (WGS) entry which is preliminary data.</text>
</comment>
<dbReference type="Proteomes" id="UP000276526">
    <property type="component" value="Unassembled WGS sequence"/>
</dbReference>
<feature type="transmembrane region" description="Helical" evidence="1">
    <location>
        <begin position="6"/>
        <end position="24"/>
    </location>
</feature>
<proteinExistence type="predicted"/>
<name>A0A3R8PI72_9CORY</name>
<sequence length="173" mass="19312">MADWLQVVVDFLTLLAAVAAALYAKKMLEVESARDVEKEKWTRAEQARHIAAWPACTYDANGEPDSWGVIISNNSEHVAYKFSLEYQSKMFGTVGLELKLLPPGNYYQSYSRDGKYPGWGFTENVDISSPRVGAITKSDKFCVEDIRFTDSSGAQWRRSTQSGLEECTPALPA</sequence>
<evidence type="ECO:0000313" key="3">
    <source>
        <dbReference type="Proteomes" id="UP000276526"/>
    </source>
</evidence>
<dbReference type="EMBL" id="PQNK01000002">
    <property type="protein sequence ID" value="RRO87629.1"/>
    <property type="molecule type" value="Genomic_DNA"/>
</dbReference>
<keyword evidence="1" id="KW-0812">Transmembrane</keyword>
<protein>
    <submittedName>
        <fullName evidence="2">Uncharacterized protein</fullName>
    </submittedName>
</protein>
<dbReference type="RefSeq" id="WP_125206936.1">
    <property type="nucleotide sequence ID" value="NZ_JAUKFU010000336.1"/>
</dbReference>
<evidence type="ECO:0000313" key="2">
    <source>
        <dbReference type="EMBL" id="RRO87629.1"/>
    </source>
</evidence>
<accession>A0A3R8PI72</accession>
<keyword evidence="1" id="KW-0472">Membrane</keyword>
<gene>
    <name evidence="2" type="ORF">CXF48_01555</name>
</gene>
<dbReference type="AlphaFoldDB" id="A0A3R8PI72"/>
<reference evidence="2 3" key="1">
    <citation type="submission" date="2018-01" db="EMBL/GenBank/DDBJ databases">
        <title>Twenty Corynebacterium bovis Genomes.</title>
        <authorList>
            <person name="Gulvik C.A."/>
        </authorList>
    </citation>
    <scope>NUCLEOTIDE SEQUENCE [LARGE SCALE GENOMIC DNA]</scope>
    <source>
        <strain evidence="2 3">F6900</strain>
    </source>
</reference>
<organism evidence="2 3">
    <name type="scientific">Corynebacterium bovis</name>
    <dbReference type="NCBI Taxonomy" id="36808"/>
    <lineage>
        <taxon>Bacteria</taxon>
        <taxon>Bacillati</taxon>
        <taxon>Actinomycetota</taxon>
        <taxon>Actinomycetes</taxon>
        <taxon>Mycobacteriales</taxon>
        <taxon>Corynebacteriaceae</taxon>
        <taxon>Corynebacterium</taxon>
    </lineage>
</organism>
<evidence type="ECO:0000256" key="1">
    <source>
        <dbReference type="SAM" id="Phobius"/>
    </source>
</evidence>
<keyword evidence="1" id="KW-1133">Transmembrane helix</keyword>